<sequence length="159" mass="16784">MNQKFKTIALAALTLTTLSAAAIAQDSRTPVYVAGNKPIAPYSPGIKLSNGMLFVSGQIPYVEGAIPDAAKNDVKAQTKIVMENLRGVLNEAGYTFNDVVRATVFITDMDNYGAFNQVYGTYWSEGDIPPARAAVEVGALPGSKPGAPVMVEVSMIAAK</sequence>
<dbReference type="RefSeq" id="WP_265680238.1">
    <property type="nucleotide sequence ID" value="NZ_CP120863.1"/>
</dbReference>
<dbReference type="Pfam" id="PF01042">
    <property type="entry name" value="Ribonuc_L-PSP"/>
    <property type="match status" value="1"/>
</dbReference>
<gene>
    <name evidence="3" type="ORF">K1718_26675</name>
</gene>
<dbReference type="EMBL" id="CP120863">
    <property type="protein sequence ID" value="WFE89696.1"/>
    <property type="molecule type" value="Genomic_DNA"/>
</dbReference>
<reference evidence="3 4" key="1">
    <citation type="submission" date="2023-03" db="EMBL/GenBank/DDBJ databases">
        <title>Roseibium porphyridii sp. nov. and Roseibium rhodosorbium sp. nov. isolated from marine algae, Porphyridium cruentum and Rhodosorus marinus, respectively.</title>
        <authorList>
            <person name="Lee M.W."/>
            <person name="Choi B.J."/>
            <person name="Lee J.K."/>
            <person name="Choi D.G."/>
            <person name="Baek J.H."/>
            <person name="Bayburt H."/>
            <person name="Kim J.M."/>
            <person name="Han D.M."/>
            <person name="Kim K.H."/>
            <person name="Jeon C.O."/>
        </authorList>
    </citation>
    <scope>NUCLEOTIDE SEQUENCE [LARGE SCALE GENOMIC DNA]</scope>
    <source>
        <strain evidence="3 4">KMA01</strain>
    </source>
</reference>
<dbReference type="CDD" id="cd00448">
    <property type="entry name" value="YjgF_YER057c_UK114_family"/>
    <property type="match status" value="1"/>
</dbReference>
<evidence type="ECO:0000313" key="4">
    <source>
        <dbReference type="Proteomes" id="UP001209803"/>
    </source>
</evidence>
<organism evidence="3 4">
    <name type="scientific">Roseibium porphyridii</name>
    <dbReference type="NCBI Taxonomy" id="2866279"/>
    <lineage>
        <taxon>Bacteria</taxon>
        <taxon>Pseudomonadati</taxon>
        <taxon>Pseudomonadota</taxon>
        <taxon>Alphaproteobacteria</taxon>
        <taxon>Hyphomicrobiales</taxon>
        <taxon>Stappiaceae</taxon>
        <taxon>Roseibium</taxon>
    </lineage>
</organism>
<protein>
    <submittedName>
        <fullName evidence="3">RidA family protein</fullName>
    </submittedName>
</protein>
<dbReference type="Gene3D" id="3.30.1330.40">
    <property type="entry name" value="RutC-like"/>
    <property type="match status" value="1"/>
</dbReference>
<dbReference type="InterPro" id="IPR006175">
    <property type="entry name" value="YjgF/YER057c/UK114"/>
</dbReference>
<comment type="similarity">
    <text evidence="1">Belongs to the RutC family.</text>
</comment>
<keyword evidence="4" id="KW-1185">Reference proteome</keyword>
<keyword evidence="2" id="KW-0732">Signal</keyword>
<dbReference type="InterPro" id="IPR035959">
    <property type="entry name" value="RutC-like_sf"/>
</dbReference>
<evidence type="ECO:0000256" key="2">
    <source>
        <dbReference type="SAM" id="SignalP"/>
    </source>
</evidence>
<dbReference type="Proteomes" id="UP001209803">
    <property type="component" value="Chromosome"/>
</dbReference>
<feature type="chain" id="PRO_5045937240" evidence="2">
    <location>
        <begin position="25"/>
        <end position="159"/>
    </location>
</feature>
<dbReference type="PANTHER" id="PTHR11803:SF58">
    <property type="entry name" value="PROTEIN HMF1-RELATED"/>
    <property type="match status" value="1"/>
</dbReference>
<evidence type="ECO:0000256" key="1">
    <source>
        <dbReference type="ARBA" id="ARBA00010552"/>
    </source>
</evidence>
<feature type="signal peptide" evidence="2">
    <location>
        <begin position="1"/>
        <end position="24"/>
    </location>
</feature>
<dbReference type="PANTHER" id="PTHR11803">
    <property type="entry name" value="2-IMINOBUTANOATE/2-IMINOPROPANOATE DEAMINASE RIDA"/>
    <property type="match status" value="1"/>
</dbReference>
<proteinExistence type="inferred from homology"/>
<evidence type="ECO:0000313" key="3">
    <source>
        <dbReference type="EMBL" id="WFE89696.1"/>
    </source>
</evidence>
<dbReference type="SUPFAM" id="SSF55298">
    <property type="entry name" value="YjgF-like"/>
    <property type="match status" value="1"/>
</dbReference>
<name>A0ABY8F2J0_9HYPH</name>
<accession>A0ABY8F2J0</accession>